<evidence type="ECO:0000313" key="2">
    <source>
        <dbReference type="Proteomes" id="UP000608890"/>
    </source>
</evidence>
<name>A0A917TL15_9ACTN</name>
<dbReference type="AlphaFoldDB" id="A0A917TL15"/>
<organism evidence="1 2">
    <name type="scientific">Micromonospora sonchi</name>
    <dbReference type="NCBI Taxonomy" id="1763543"/>
    <lineage>
        <taxon>Bacteria</taxon>
        <taxon>Bacillati</taxon>
        <taxon>Actinomycetota</taxon>
        <taxon>Actinomycetes</taxon>
        <taxon>Micromonosporales</taxon>
        <taxon>Micromonosporaceae</taxon>
        <taxon>Micromonospora</taxon>
    </lineage>
</organism>
<protein>
    <recommendedName>
        <fullName evidence="3">DUF2190 family protein</fullName>
    </recommendedName>
</protein>
<dbReference type="Proteomes" id="UP000608890">
    <property type="component" value="Unassembled WGS sequence"/>
</dbReference>
<dbReference type="EMBL" id="BMNB01000003">
    <property type="protein sequence ID" value="GGM27091.1"/>
    <property type="molecule type" value="Genomic_DNA"/>
</dbReference>
<evidence type="ECO:0000313" key="1">
    <source>
        <dbReference type="EMBL" id="GGM27091.1"/>
    </source>
</evidence>
<gene>
    <name evidence="1" type="ORF">GCM10011608_09840</name>
</gene>
<dbReference type="InterPro" id="IPR011231">
    <property type="entry name" value="Phage_VT1-Sakai_H0018"/>
</dbReference>
<comment type="caution">
    <text evidence="1">The sequence shown here is derived from an EMBL/GenBank/DDBJ whole genome shotgun (WGS) entry which is preliminary data.</text>
</comment>
<keyword evidence="2" id="KW-1185">Reference proteome</keyword>
<sequence length="118" mass="11891">MAKNTVHMWTESLPLVCTSPATPQSGDPVLFGQLPGVALTTEDTNGVTTCALNGVFDLPVKGEGSGGNAAITAGAKVYYEAGQTPPLNVDSTNGVYFGIAMAGVSSGATATIPVRVGY</sequence>
<dbReference type="RefSeq" id="WP_189041030.1">
    <property type="nucleotide sequence ID" value="NZ_BMNB01000003.1"/>
</dbReference>
<dbReference type="Pfam" id="PF09956">
    <property type="entry name" value="Phage_cement_2"/>
    <property type="match status" value="1"/>
</dbReference>
<evidence type="ECO:0008006" key="3">
    <source>
        <dbReference type="Google" id="ProtNLM"/>
    </source>
</evidence>
<accession>A0A917TL15</accession>
<reference evidence="1" key="2">
    <citation type="submission" date="2020-09" db="EMBL/GenBank/DDBJ databases">
        <authorList>
            <person name="Sun Q."/>
            <person name="Zhou Y."/>
        </authorList>
    </citation>
    <scope>NUCLEOTIDE SEQUENCE</scope>
    <source>
        <strain evidence="1">CGMCC 4.7312</strain>
    </source>
</reference>
<proteinExistence type="predicted"/>
<reference evidence="1" key="1">
    <citation type="journal article" date="2014" name="Int. J. Syst. Evol. Microbiol.">
        <title>Complete genome sequence of Corynebacterium casei LMG S-19264T (=DSM 44701T), isolated from a smear-ripened cheese.</title>
        <authorList>
            <consortium name="US DOE Joint Genome Institute (JGI-PGF)"/>
            <person name="Walter F."/>
            <person name="Albersmeier A."/>
            <person name="Kalinowski J."/>
            <person name="Ruckert C."/>
        </authorList>
    </citation>
    <scope>NUCLEOTIDE SEQUENCE</scope>
    <source>
        <strain evidence="1">CGMCC 4.7312</strain>
    </source>
</reference>